<keyword evidence="3" id="KW-0406">Ion transport</keyword>
<accession>A0A1W7GYX4</accession>
<organism evidence="5">
    <name type="scientific">Polyandrocarpa misakiensis</name>
    <name type="common">Tunicate</name>
    <dbReference type="NCBI Taxonomy" id="7723"/>
    <lineage>
        <taxon>Eukaryota</taxon>
        <taxon>Metazoa</taxon>
        <taxon>Chordata</taxon>
        <taxon>Tunicata</taxon>
        <taxon>Ascidiacea</taxon>
        <taxon>Stolidobranchia</taxon>
        <taxon>Styelidae</taxon>
        <taxon>Polyandrocarpa</taxon>
    </lineage>
</organism>
<proteinExistence type="evidence at transcript level"/>
<name>A0A1W7GYX4_POLMI</name>
<dbReference type="Gene3D" id="6.10.250.1620">
    <property type="match status" value="1"/>
</dbReference>
<protein>
    <submittedName>
        <fullName evidence="5">Proton ATPase E</fullName>
    </submittedName>
</protein>
<evidence type="ECO:0000256" key="3">
    <source>
        <dbReference type="ARBA" id="ARBA00023065"/>
    </source>
</evidence>
<evidence type="ECO:0000313" key="5">
    <source>
        <dbReference type="EMBL" id="BAX30166.1"/>
    </source>
</evidence>
<dbReference type="AlphaFoldDB" id="A0A1W7GYX4"/>
<dbReference type="Gene3D" id="3.30.2320.30">
    <property type="entry name" value="ATP synthase, E subunit, C-terminal"/>
    <property type="match status" value="1"/>
</dbReference>
<evidence type="ECO:0000256" key="2">
    <source>
        <dbReference type="ARBA" id="ARBA00022448"/>
    </source>
</evidence>
<dbReference type="GO" id="GO:0046961">
    <property type="term" value="F:proton-transporting ATPase activity, rotational mechanism"/>
    <property type="evidence" value="ECO:0007669"/>
    <property type="project" value="InterPro"/>
</dbReference>
<evidence type="ECO:0000256" key="1">
    <source>
        <dbReference type="ARBA" id="ARBA00005901"/>
    </source>
</evidence>
<dbReference type="EMBL" id="LC260484">
    <property type="protein sequence ID" value="BAX30166.1"/>
    <property type="molecule type" value="mRNA"/>
</dbReference>
<reference evidence="5" key="1">
    <citation type="submission" date="2017-04" db="EMBL/GenBank/DDBJ databases">
        <title>Complementary role of retinoic acid and starvation signals for autophagic dedifferentiation in budding tunicates.</title>
        <authorList>
            <person name="Kawamura K."/>
            <person name="Yoshida T."/>
            <person name="Sekida S."/>
        </authorList>
    </citation>
    <scope>NUCLEOTIDE SEQUENCE</scope>
</reference>
<sequence length="226" mass="26175">MGLSDAEVKKQIDHMIAFIVQEADEKAEEIDAKAEEEFQIEKQRLVQQQRQKIMEFYSKKEKQLEQQRRIQQSQLVNSARLNLLKKREEYIDKILDEARDGLGEIRKDPKRYRDLLEGLISQGLFQLLESEISLRCKRDDVAAVREAIPKAVQRLEQESGIKATITINENDWLGGDISGGVIMSAHGGRIKVENTLESRLNLVSKQILPETRVRLFGQNRNRKFMD</sequence>
<evidence type="ECO:0000256" key="4">
    <source>
        <dbReference type="ARBA" id="ARBA00045737"/>
    </source>
</evidence>
<dbReference type="Pfam" id="PF01991">
    <property type="entry name" value="vATP-synt_E"/>
    <property type="match status" value="1"/>
</dbReference>
<dbReference type="InterPro" id="IPR002842">
    <property type="entry name" value="ATPase_V1_Esu"/>
</dbReference>
<comment type="similarity">
    <text evidence="1">Belongs to the V-ATPase E subunit family.</text>
</comment>
<keyword evidence="2" id="KW-0813">Transport</keyword>
<dbReference type="InterPro" id="IPR038495">
    <property type="entry name" value="ATPase_E_C"/>
</dbReference>
<dbReference type="SUPFAM" id="SSF160527">
    <property type="entry name" value="V-type ATPase subunit E-like"/>
    <property type="match status" value="1"/>
</dbReference>
<dbReference type="GO" id="GO:0033178">
    <property type="term" value="C:proton-transporting two-sector ATPase complex, catalytic domain"/>
    <property type="evidence" value="ECO:0007669"/>
    <property type="project" value="InterPro"/>
</dbReference>
<dbReference type="PANTHER" id="PTHR45715">
    <property type="entry name" value="ATPASE H+-TRANSPORTING V1 SUBUNIT E1A-RELATED"/>
    <property type="match status" value="1"/>
</dbReference>
<comment type="function">
    <text evidence="4">Subunit of the V1 complex of vacuolar(H+)-ATPase (V-ATPase), a multisubunit enzyme composed of a peripheral complex (V1) that hydrolyzes ATP and a membrane integral complex (V0) that translocates protons. V-ATPase is responsible for acidifying and maintaining the pH of intracellular compartments and in some cell types, is targeted to the plasma membrane, where it is responsible for acidifying the extracellular environment.</text>
</comment>
<dbReference type="HAMAP" id="MF_00311">
    <property type="entry name" value="ATP_synth_E_arch"/>
    <property type="match status" value="1"/>
</dbReference>